<dbReference type="PANTHER" id="PTHR43689">
    <property type="entry name" value="HYDROLASE"/>
    <property type="match status" value="1"/>
</dbReference>
<dbReference type="InterPro" id="IPR000073">
    <property type="entry name" value="AB_hydrolase_1"/>
</dbReference>
<proteinExistence type="predicted"/>
<sequence>MKNILIHGLGQNSQDWNTVKTELEIKGIFSITPDLFKLTKGRELGYVTVYQAFERLCRSLQDPLNLCGLSLGGLLALNYAVQHPAQINSLVLIGTPYEIPKRLLKLQNFVFQFMPKSVFQGMGISKKDLIHLSKSMADLDFMKSSEKLLCPALILCGESDKTNMESAERFHKAMKNSRLIIVEGSGHEVNKENPHSLVHLLQCFWTEE</sequence>
<accession>A7VSX6</accession>
<reference evidence="2 4" key="1">
    <citation type="submission" date="2007-08" db="EMBL/GenBank/DDBJ databases">
        <title>Draft genome sequence of Clostridium leptum (DSM 753).</title>
        <authorList>
            <person name="Sudarsanam P."/>
            <person name="Ley R."/>
            <person name="Guruge J."/>
            <person name="Turnbaugh P.J."/>
            <person name="Mahowald M."/>
            <person name="Liep D."/>
            <person name="Gordon J."/>
        </authorList>
    </citation>
    <scope>NUCLEOTIDE SEQUENCE [LARGE SCALE GENOMIC DNA]</scope>
    <source>
        <strain evidence="2 4">DSM 753</strain>
    </source>
</reference>
<organism evidence="2 4">
    <name type="scientific">[Clostridium] leptum DSM 753</name>
    <dbReference type="NCBI Taxonomy" id="428125"/>
    <lineage>
        <taxon>Bacteria</taxon>
        <taxon>Bacillati</taxon>
        <taxon>Bacillota</taxon>
        <taxon>Clostridia</taxon>
        <taxon>Eubacteriales</taxon>
        <taxon>Oscillospiraceae</taxon>
        <taxon>Oscillospiraceae incertae sedis</taxon>
    </lineage>
</organism>
<dbReference type="Proteomes" id="UP000003490">
    <property type="component" value="Unassembled WGS sequence"/>
</dbReference>
<evidence type="ECO:0000313" key="2">
    <source>
        <dbReference type="EMBL" id="EDO61272.1"/>
    </source>
</evidence>
<protein>
    <submittedName>
        <fullName evidence="3">Alpha/beta hydrolase</fullName>
    </submittedName>
</protein>
<dbReference type="HOGENOM" id="CLU_020336_51_0_9"/>
<keyword evidence="3" id="KW-0378">Hydrolase</keyword>
<name>A7VSX6_9FIRM</name>
<gene>
    <name evidence="3" type="ORF">CH238_08215</name>
    <name evidence="2" type="ORF">CLOLEP_01667</name>
</gene>
<dbReference type="EMBL" id="ABCB02000018">
    <property type="protein sequence ID" value="EDO61272.1"/>
    <property type="molecule type" value="Genomic_DNA"/>
</dbReference>
<dbReference type="SUPFAM" id="SSF53474">
    <property type="entry name" value="alpha/beta-Hydrolases"/>
    <property type="match status" value="1"/>
</dbReference>
<keyword evidence="5" id="KW-1185">Reference proteome</keyword>
<dbReference type="PANTHER" id="PTHR43689:SF8">
    <property type="entry name" value="ALPHA_BETA-HYDROLASES SUPERFAMILY PROTEIN"/>
    <property type="match status" value="1"/>
</dbReference>
<reference evidence="2 4" key="2">
    <citation type="submission" date="2007-08" db="EMBL/GenBank/DDBJ databases">
        <authorList>
            <person name="Fulton L."/>
            <person name="Clifton S."/>
            <person name="Fulton B."/>
            <person name="Xu J."/>
            <person name="Minx P."/>
            <person name="Pepin K.H."/>
            <person name="Johnson M."/>
            <person name="Thiruvilangam P."/>
            <person name="Bhonagiri V."/>
            <person name="Nash W.E."/>
            <person name="Wang C."/>
            <person name="Mardis E.R."/>
            <person name="Wilson R.K."/>
        </authorList>
    </citation>
    <scope>NUCLEOTIDE SEQUENCE [LARGE SCALE GENOMIC DNA]</scope>
    <source>
        <strain evidence="2 4">DSM 753</strain>
    </source>
</reference>
<dbReference type="Pfam" id="PF00561">
    <property type="entry name" value="Abhydrolase_1"/>
    <property type="match status" value="1"/>
</dbReference>
<reference evidence="3 5" key="3">
    <citation type="submission" date="2017-07" db="EMBL/GenBank/DDBJ databases">
        <title>Prevalence of linear plasmids in Cutibacterium (Propionibacterium) acnes isolates obtained from prostatic tissue.</title>
        <authorList>
            <person name="Davidsson S."/>
            <person name="Carlsson J."/>
            <person name="Molling P."/>
            <person name="Andren O."/>
            <person name="Andersson S.-O."/>
            <person name="Brzuszkiewicz E."/>
            <person name="Poehlein A."/>
            <person name="Al-Zeer M."/>
            <person name="Brinkmann V."/>
            <person name="Scavenius C."/>
            <person name="Nazipi S."/>
            <person name="Soderquist B."/>
            <person name="Bruggemann H."/>
        </authorList>
    </citation>
    <scope>NUCLEOTIDE SEQUENCE [LARGE SCALE GENOMIC DNA]</scope>
    <source>
        <strain evidence="3 5">DSM 753</strain>
    </source>
</reference>
<evidence type="ECO:0000313" key="5">
    <source>
        <dbReference type="Proteomes" id="UP000220611"/>
    </source>
</evidence>
<dbReference type="Gene3D" id="3.40.50.1820">
    <property type="entry name" value="alpha/beta hydrolase"/>
    <property type="match status" value="1"/>
</dbReference>
<dbReference type="OrthoDB" id="9775557at2"/>
<feature type="domain" description="AB hydrolase-1" evidence="1">
    <location>
        <begin position="4"/>
        <end position="101"/>
    </location>
</feature>
<dbReference type="AlphaFoldDB" id="A7VSX6"/>
<evidence type="ECO:0000259" key="1">
    <source>
        <dbReference type="Pfam" id="PF00561"/>
    </source>
</evidence>
<dbReference type="InterPro" id="IPR029058">
    <property type="entry name" value="AB_hydrolase_fold"/>
</dbReference>
<dbReference type="EMBL" id="NOXF01000005">
    <property type="protein sequence ID" value="PEQ24539.1"/>
    <property type="molecule type" value="Genomic_DNA"/>
</dbReference>
<comment type="caution">
    <text evidence="2">The sequence shown here is derived from an EMBL/GenBank/DDBJ whole genome shotgun (WGS) entry which is preliminary data.</text>
</comment>
<dbReference type="Proteomes" id="UP000220611">
    <property type="component" value="Unassembled WGS sequence"/>
</dbReference>
<evidence type="ECO:0000313" key="4">
    <source>
        <dbReference type="Proteomes" id="UP000003490"/>
    </source>
</evidence>
<evidence type="ECO:0000313" key="3">
    <source>
        <dbReference type="EMBL" id="PEQ24539.1"/>
    </source>
</evidence>
<dbReference type="eggNOG" id="COG1647">
    <property type="taxonomic scope" value="Bacteria"/>
</dbReference>
<dbReference type="GO" id="GO:0016787">
    <property type="term" value="F:hydrolase activity"/>
    <property type="evidence" value="ECO:0007669"/>
    <property type="project" value="UniProtKB-KW"/>
</dbReference>